<evidence type="ECO:0000313" key="3">
    <source>
        <dbReference type="Proteomes" id="UP001335648"/>
    </source>
</evidence>
<accession>A0AAN8HHX4</accession>
<protein>
    <submittedName>
        <fullName evidence="2">Uncharacterized protein</fullName>
    </submittedName>
</protein>
<dbReference type="Proteomes" id="UP001335648">
    <property type="component" value="Unassembled WGS sequence"/>
</dbReference>
<organism evidence="2 3">
    <name type="scientific">Champsocephalus esox</name>
    <name type="common">pike icefish</name>
    <dbReference type="NCBI Taxonomy" id="159716"/>
    <lineage>
        <taxon>Eukaryota</taxon>
        <taxon>Metazoa</taxon>
        <taxon>Chordata</taxon>
        <taxon>Craniata</taxon>
        <taxon>Vertebrata</taxon>
        <taxon>Euteleostomi</taxon>
        <taxon>Actinopterygii</taxon>
        <taxon>Neopterygii</taxon>
        <taxon>Teleostei</taxon>
        <taxon>Neoteleostei</taxon>
        <taxon>Acanthomorphata</taxon>
        <taxon>Eupercaria</taxon>
        <taxon>Perciformes</taxon>
        <taxon>Notothenioidei</taxon>
        <taxon>Channichthyidae</taxon>
        <taxon>Champsocephalus</taxon>
    </lineage>
</organism>
<evidence type="ECO:0000256" key="1">
    <source>
        <dbReference type="SAM" id="MobiDB-lite"/>
    </source>
</evidence>
<dbReference type="AlphaFoldDB" id="A0AAN8HHX4"/>
<reference evidence="2 3" key="1">
    <citation type="journal article" date="2023" name="Mol. Biol. Evol.">
        <title>Genomics of Secondarily Temperate Adaptation in the Only Non-Antarctic Icefish.</title>
        <authorList>
            <person name="Rivera-Colon A.G."/>
            <person name="Rayamajhi N."/>
            <person name="Minhas B.F."/>
            <person name="Madrigal G."/>
            <person name="Bilyk K.T."/>
            <person name="Yoon V."/>
            <person name="Hune M."/>
            <person name="Gregory S."/>
            <person name="Cheng C.H.C."/>
            <person name="Catchen J.M."/>
        </authorList>
    </citation>
    <scope>NUCLEOTIDE SEQUENCE [LARGE SCALE GENOMIC DNA]</scope>
    <source>
        <strain evidence="2">JC2023a</strain>
    </source>
</reference>
<feature type="region of interest" description="Disordered" evidence="1">
    <location>
        <begin position="70"/>
        <end position="112"/>
    </location>
</feature>
<keyword evidence="3" id="KW-1185">Reference proteome</keyword>
<evidence type="ECO:0000313" key="2">
    <source>
        <dbReference type="EMBL" id="KAK5915893.1"/>
    </source>
</evidence>
<gene>
    <name evidence="2" type="ORF">CesoFtcFv8_001444</name>
</gene>
<comment type="caution">
    <text evidence="2">The sequence shown here is derived from an EMBL/GenBank/DDBJ whole genome shotgun (WGS) entry which is preliminary data.</text>
</comment>
<sequence>MPRVLRVARITEVERLAAANRHLSLSHTPPDQFGRSRRLVGVMALCTPPNRRTRNGLSSKVDRLAADRGMMKSPLGPSAWARCTPYTTPPPPSVGAPPSADAPPPVDGESSG</sequence>
<name>A0AAN8HHX4_9TELE</name>
<proteinExistence type="predicted"/>
<feature type="compositionally biased region" description="Pro residues" evidence="1">
    <location>
        <begin position="87"/>
        <end position="106"/>
    </location>
</feature>
<dbReference type="EMBL" id="JAULUE010002046">
    <property type="protein sequence ID" value="KAK5915893.1"/>
    <property type="molecule type" value="Genomic_DNA"/>
</dbReference>